<feature type="region of interest" description="Disordered" evidence="1">
    <location>
        <begin position="1"/>
        <end position="20"/>
    </location>
</feature>
<gene>
    <name evidence="2" type="ORF">CCMP2556_LOCUS46674</name>
</gene>
<accession>A0ABP0REE5</accession>
<sequence>MSRQWGDAKPTARRQPSHARQLKLVVHGDTILEEDVIRDFEDHKWLDVGESYWEIEVKEVKKVRRKVLRRFRHN</sequence>
<keyword evidence="3" id="KW-1185">Reference proteome</keyword>
<evidence type="ECO:0000313" key="2">
    <source>
        <dbReference type="EMBL" id="CAK9098494.1"/>
    </source>
</evidence>
<feature type="compositionally biased region" description="Basic residues" evidence="1">
    <location>
        <begin position="11"/>
        <end position="20"/>
    </location>
</feature>
<evidence type="ECO:0000256" key="1">
    <source>
        <dbReference type="SAM" id="MobiDB-lite"/>
    </source>
</evidence>
<organism evidence="2 3">
    <name type="scientific">Durusdinium trenchii</name>
    <dbReference type="NCBI Taxonomy" id="1381693"/>
    <lineage>
        <taxon>Eukaryota</taxon>
        <taxon>Sar</taxon>
        <taxon>Alveolata</taxon>
        <taxon>Dinophyceae</taxon>
        <taxon>Suessiales</taxon>
        <taxon>Symbiodiniaceae</taxon>
        <taxon>Durusdinium</taxon>
    </lineage>
</organism>
<comment type="caution">
    <text evidence="2">The sequence shown here is derived from an EMBL/GenBank/DDBJ whole genome shotgun (WGS) entry which is preliminary data.</text>
</comment>
<protein>
    <submittedName>
        <fullName evidence="2">Uncharacterized protein</fullName>
    </submittedName>
</protein>
<dbReference type="Proteomes" id="UP001642484">
    <property type="component" value="Unassembled WGS sequence"/>
</dbReference>
<name>A0ABP0REE5_9DINO</name>
<dbReference type="EMBL" id="CAXAMN010025807">
    <property type="protein sequence ID" value="CAK9098494.1"/>
    <property type="molecule type" value="Genomic_DNA"/>
</dbReference>
<evidence type="ECO:0000313" key="3">
    <source>
        <dbReference type="Proteomes" id="UP001642484"/>
    </source>
</evidence>
<reference evidence="2 3" key="1">
    <citation type="submission" date="2024-02" db="EMBL/GenBank/DDBJ databases">
        <authorList>
            <person name="Chen Y."/>
            <person name="Shah S."/>
            <person name="Dougan E. K."/>
            <person name="Thang M."/>
            <person name="Chan C."/>
        </authorList>
    </citation>
    <scope>NUCLEOTIDE SEQUENCE [LARGE SCALE GENOMIC DNA]</scope>
</reference>
<proteinExistence type="predicted"/>